<reference evidence="2" key="2">
    <citation type="submission" date="2020-09" db="EMBL/GenBank/DDBJ databases">
        <authorList>
            <person name="Sun Q."/>
            <person name="Zhou Y."/>
        </authorList>
    </citation>
    <scope>NUCLEOTIDE SEQUENCE</scope>
    <source>
        <strain evidence="2">CGMCC 1.15322</strain>
    </source>
</reference>
<reference evidence="2" key="1">
    <citation type="journal article" date="2014" name="Int. J. Syst. Evol. Microbiol.">
        <title>Complete genome sequence of Corynebacterium casei LMG S-19264T (=DSM 44701T), isolated from a smear-ripened cheese.</title>
        <authorList>
            <consortium name="US DOE Joint Genome Institute (JGI-PGF)"/>
            <person name="Walter F."/>
            <person name="Albersmeier A."/>
            <person name="Kalinowski J."/>
            <person name="Ruckert C."/>
        </authorList>
    </citation>
    <scope>NUCLEOTIDE SEQUENCE</scope>
    <source>
        <strain evidence="2">CGMCC 1.15322</strain>
    </source>
</reference>
<sequence length="241" mass="25295">MTSPINMQLDPKVVDILSQVTTATLTTILLKKGLRNVWLRGARPLRPGQPRLVGRAFTLRFVPAREDLATPESWSSPISTRAAIEDMPTGCIAVVDAMGVADAGIFGDILCARMAKRGVTALVSDGVVRDQAGVLATGLPVWCNGAAAPPSVAGLTFVAWQQPIACGGVAVFPGDVVVVDDDGAVLIPAALLDEMLTLAPEQERLEAWIMAEVDSGASLPGLYPPNAENKARYEAAKQAGK</sequence>
<evidence type="ECO:0000256" key="1">
    <source>
        <dbReference type="PIRSR" id="PIRSR605493-1"/>
    </source>
</evidence>
<proteinExistence type="predicted"/>
<dbReference type="SUPFAM" id="SSF89562">
    <property type="entry name" value="RraA-like"/>
    <property type="match status" value="1"/>
</dbReference>
<dbReference type="InterPro" id="IPR005493">
    <property type="entry name" value="RraA/RraA-like"/>
</dbReference>
<dbReference type="InterPro" id="IPR036704">
    <property type="entry name" value="RraA/RraA-like_sf"/>
</dbReference>
<dbReference type="NCBIfam" id="NF006093">
    <property type="entry name" value="PRK08245.1"/>
    <property type="match status" value="1"/>
</dbReference>
<feature type="binding site" evidence="1">
    <location>
        <position position="130"/>
    </location>
    <ligand>
        <name>Mg(2+)</name>
        <dbReference type="ChEBI" id="CHEBI:18420"/>
    </ligand>
</feature>
<gene>
    <name evidence="2" type="ORF">GCM10011496_30430</name>
</gene>
<evidence type="ECO:0000313" key="2">
    <source>
        <dbReference type="EMBL" id="GGB07414.1"/>
    </source>
</evidence>
<dbReference type="EMBL" id="BMIG01000012">
    <property type="protein sequence ID" value="GGB07414.1"/>
    <property type="molecule type" value="Genomic_DNA"/>
</dbReference>
<evidence type="ECO:0000313" key="3">
    <source>
        <dbReference type="Proteomes" id="UP000620596"/>
    </source>
</evidence>
<name>A0A916WKX6_9BURK</name>
<keyword evidence="3" id="KW-1185">Reference proteome</keyword>
<dbReference type="Pfam" id="PF03737">
    <property type="entry name" value="RraA-like"/>
    <property type="match status" value="1"/>
</dbReference>
<comment type="caution">
    <text evidence="2">The sequence shown here is derived from an EMBL/GenBank/DDBJ whole genome shotgun (WGS) entry which is preliminary data.</text>
</comment>
<dbReference type="Proteomes" id="UP000620596">
    <property type="component" value="Unassembled WGS sequence"/>
</dbReference>
<dbReference type="AlphaFoldDB" id="A0A916WKX6"/>
<dbReference type="GO" id="GO:0046872">
    <property type="term" value="F:metal ion binding"/>
    <property type="evidence" value="ECO:0007669"/>
    <property type="project" value="UniProtKB-KW"/>
</dbReference>
<organism evidence="2 3">
    <name type="scientific">Polaromonas eurypsychrophila</name>
    <dbReference type="NCBI Taxonomy" id="1614635"/>
    <lineage>
        <taxon>Bacteria</taxon>
        <taxon>Pseudomonadati</taxon>
        <taxon>Pseudomonadota</taxon>
        <taxon>Betaproteobacteria</taxon>
        <taxon>Burkholderiales</taxon>
        <taxon>Comamonadaceae</taxon>
        <taxon>Polaromonas</taxon>
    </lineage>
</organism>
<dbReference type="PANTHER" id="PTHR33254:SF16">
    <property type="entry name" value="BLR3842 PROTEIN"/>
    <property type="match status" value="1"/>
</dbReference>
<dbReference type="Gene3D" id="3.50.30.40">
    <property type="entry name" value="Ribonuclease E inhibitor RraA/RraA-like"/>
    <property type="match status" value="1"/>
</dbReference>
<dbReference type="RefSeq" id="WP_229676376.1">
    <property type="nucleotide sequence ID" value="NZ_BMIG01000012.1"/>
</dbReference>
<feature type="binding site" evidence="1">
    <location>
        <position position="129"/>
    </location>
    <ligand>
        <name>substrate</name>
    </ligand>
</feature>
<comment type="cofactor">
    <cofactor evidence="1">
        <name>Mg(2+)</name>
        <dbReference type="ChEBI" id="CHEBI:18420"/>
    </cofactor>
</comment>
<feature type="binding site" evidence="1">
    <location>
        <begin position="107"/>
        <end position="110"/>
    </location>
    <ligand>
        <name>substrate</name>
    </ligand>
</feature>
<dbReference type="PANTHER" id="PTHR33254">
    <property type="entry name" value="4-HYDROXY-4-METHYL-2-OXOGLUTARATE ALDOLASE 3-RELATED"/>
    <property type="match status" value="1"/>
</dbReference>
<accession>A0A916WKX6</accession>
<protein>
    <submittedName>
        <fullName evidence="2">Ribonuclease activity regulator RraA</fullName>
    </submittedName>
</protein>
<dbReference type="CDD" id="cd16841">
    <property type="entry name" value="RraA_family"/>
    <property type="match status" value="1"/>
</dbReference>
<keyword evidence="1" id="KW-0479">Metal-binding</keyword>
<keyword evidence="1" id="KW-0460">Magnesium</keyword>